<evidence type="ECO:0000313" key="3">
    <source>
        <dbReference type="EMBL" id="RMX37362.1"/>
    </source>
</evidence>
<dbReference type="PROSITE" id="PS00109">
    <property type="entry name" value="PROTEIN_KINASE_TYR"/>
    <property type="match status" value="1"/>
</dbReference>
<dbReference type="OrthoDB" id="5977422at2759"/>
<reference evidence="3 4" key="1">
    <citation type="journal article" date="2018" name="Sci. Rep.">
        <title>Comparative analysis of the Pocillopora damicornis genome highlights role of immune system in coral evolution.</title>
        <authorList>
            <person name="Cunning R."/>
            <person name="Bay R.A."/>
            <person name="Gillette P."/>
            <person name="Baker A.C."/>
            <person name="Traylor-Knowles N."/>
        </authorList>
    </citation>
    <scope>NUCLEOTIDE SEQUENCE [LARGE SCALE GENOMIC DNA]</scope>
    <source>
        <strain evidence="3">RSMAS</strain>
        <tissue evidence="3">Whole animal</tissue>
    </source>
</reference>
<gene>
    <name evidence="3" type="ORF">pdam_00023732</name>
</gene>
<dbReference type="PROSITE" id="PS50011">
    <property type="entry name" value="PROTEIN_KINASE_DOM"/>
    <property type="match status" value="1"/>
</dbReference>
<dbReference type="GO" id="GO:0007169">
    <property type="term" value="P:cell surface receptor protein tyrosine kinase signaling pathway"/>
    <property type="evidence" value="ECO:0007669"/>
    <property type="project" value="TreeGrafter"/>
</dbReference>
<name>A0A3M6T7L6_POCDA</name>
<accession>A0A3M6T7L6</accession>
<dbReference type="SMART" id="SM00219">
    <property type="entry name" value="TyrKc"/>
    <property type="match status" value="1"/>
</dbReference>
<dbReference type="InterPro" id="IPR000719">
    <property type="entry name" value="Prot_kinase_dom"/>
</dbReference>
<dbReference type="GO" id="GO:0005886">
    <property type="term" value="C:plasma membrane"/>
    <property type="evidence" value="ECO:0007669"/>
    <property type="project" value="TreeGrafter"/>
</dbReference>
<dbReference type="Gene3D" id="1.10.510.10">
    <property type="entry name" value="Transferase(Phosphotransferase) domain 1"/>
    <property type="match status" value="3"/>
</dbReference>
<dbReference type="SUPFAM" id="SSF56112">
    <property type="entry name" value="Protein kinase-like (PK-like)"/>
    <property type="match status" value="3"/>
</dbReference>
<dbReference type="PRINTS" id="PR00109">
    <property type="entry name" value="TYRKINASE"/>
</dbReference>
<sequence length="412" mass="47446">MVFLGTRGIIHRDLAARNILLDNNYVCKVTDFGMAYQSFKYGHGNAKKGCLPIKWTAPEILLGELAGLSTLSDVYTCPYASTGGIPYDGWSEGMVVAEVTKGYQMPKPDHVDNKLYEIMKRCWNRNPDFRPPFESLRQRMDKYIREEVASLYKEVEKEQCISATSQRVDKLRNVTCACPYALTGGIPYDGWSEAMVIAEVTKGYQMPKPDHVDNKLYDIMKRCWNRNPNFRPPFENLRQRMDKYIREETYLELLNMGAYDKAKYSRVEDLGGEDAGPSEKVAKRASAKRLGKWASDRRGIPYDGWSEGMVVAEVTKGYQMPKPDHVDNKLYDIMKRCWNRNPNFRPPFENLQQRMEKYIREETYVELLNMGAYDKAKYFRVEDLGGEDAGPSEKVAKKASANRLGKWASDRR</sequence>
<dbReference type="GO" id="GO:0005524">
    <property type="term" value="F:ATP binding"/>
    <property type="evidence" value="ECO:0007669"/>
    <property type="project" value="InterPro"/>
</dbReference>
<dbReference type="PANTHER" id="PTHR24416">
    <property type="entry name" value="TYROSINE-PROTEIN KINASE RECEPTOR"/>
    <property type="match status" value="1"/>
</dbReference>
<dbReference type="InterPro" id="IPR011009">
    <property type="entry name" value="Kinase-like_dom_sf"/>
</dbReference>
<evidence type="ECO:0000256" key="1">
    <source>
        <dbReference type="SAM" id="MobiDB-lite"/>
    </source>
</evidence>
<feature type="region of interest" description="Disordered" evidence="1">
    <location>
        <begin position="386"/>
        <end position="412"/>
    </location>
</feature>
<dbReference type="PANTHER" id="PTHR24416:SF611">
    <property type="entry name" value="TYROSINE-PROTEIN KINASE TRANSMEMBRANE RECEPTOR ROR"/>
    <property type="match status" value="1"/>
</dbReference>
<comment type="caution">
    <text evidence="3">The sequence shown here is derived from an EMBL/GenBank/DDBJ whole genome shotgun (WGS) entry which is preliminary data.</text>
</comment>
<keyword evidence="4" id="KW-1185">Reference proteome</keyword>
<proteinExistence type="predicted"/>
<organism evidence="3 4">
    <name type="scientific">Pocillopora damicornis</name>
    <name type="common">Cauliflower coral</name>
    <name type="synonym">Millepora damicornis</name>
    <dbReference type="NCBI Taxonomy" id="46731"/>
    <lineage>
        <taxon>Eukaryota</taxon>
        <taxon>Metazoa</taxon>
        <taxon>Cnidaria</taxon>
        <taxon>Anthozoa</taxon>
        <taxon>Hexacorallia</taxon>
        <taxon>Scleractinia</taxon>
        <taxon>Astrocoeniina</taxon>
        <taxon>Pocilloporidae</taxon>
        <taxon>Pocillopora</taxon>
    </lineage>
</organism>
<dbReference type="InterPro" id="IPR001245">
    <property type="entry name" value="Ser-Thr/Tyr_kinase_cat_dom"/>
</dbReference>
<dbReference type="InterPro" id="IPR050122">
    <property type="entry name" value="RTK"/>
</dbReference>
<dbReference type="GO" id="GO:0004714">
    <property type="term" value="F:transmembrane receptor protein tyrosine kinase activity"/>
    <property type="evidence" value="ECO:0007669"/>
    <property type="project" value="TreeGrafter"/>
</dbReference>
<dbReference type="InterPro" id="IPR020635">
    <property type="entry name" value="Tyr_kinase_cat_dom"/>
</dbReference>
<feature type="domain" description="Protein kinase" evidence="2">
    <location>
        <begin position="1"/>
        <end position="245"/>
    </location>
</feature>
<dbReference type="Proteomes" id="UP000275408">
    <property type="component" value="Unassembled WGS sequence"/>
</dbReference>
<dbReference type="Pfam" id="PF07714">
    <property type="entry name" value="PK_Tyr_Ser-Thr"/>
    <property type="match status" value="3"/>
</dbReference>
<dbReference type="GO" id="GO:0043235">
    <property type="term" value="C:receptor complex"/>
    <property type="evidence" value="ECO:0007669"/>
    <property type="project" value="TreeGrafter"/>
</dbReference>
<dbReference type="EMBL" id="RCHS01004151">
    <property type="protein sequence ID" value="RMX37362.1"/>
    <property type="molecule type" value="Genomic_DNA"/>
</dbReference>
<evidence type="ECO:0000313" key="4">
    <source>
        <dbReference type="Proteomes" id="UP000275408"/>
    </source>
</evidence>
<protein>
    <recommendedName>
        <fullName evidence="2">Protein kinase domain-containing protein</fullName>
    </recommendedName>
</protein>
<dbReference type="AlphaFoldDB" id="A0A3M6T7L6"/>
<evidence type="ECO:0000259" key="2">
    <source>
        <dbReference type="PROSITE" id="PS50011"/>
    </source>
</evidence>
<dbReference type="InterPro" id="IPR008266">
    <property type="entry name" value="Tyr_kinase_AS"/>
</dbReference>